<organism evidence="2 3">
    <name type="scientific">Caballeronia humi</name>
    <dbReference type="NCBI Taxonomy" id="326474"/>
    <lineage>
        <taxon>Bacteria</taxon>
        <taxon>Pseudomonadati</taxon>
        <taxon>Pseudomonadota</taxon>
        <taxon>Betaproteobacteria</taxon>
        <taxon>Burkholderiales</taxon>
        <taxon>Burkholderiaceae</taxon>
        <taxon>Caballeronia</taxon>
    </lineage>
</organism>
<evidence type="ECO:0000313" key="3">
    <source>
        <dbReference type="Proteomes" id="UP000054977"/>
    </source>
</evidence>
<dbReference type="Pfam" id="PF12087">
    <property type="entry name" value="DUF3564"/>
    <property type="match status" value="1"/>
</dbReference>
<proteinExistence type="predicted"/>
<protein>
    <submittedName>
        <fullName evidence="2">Uncharacterized protein</fullName>
    </submittedName>
</protein>
<dbReference type="AlphaFoldDB" id="A0A158JJW9"/>
<dbReference type="Proteomes" id="UP000054977">
    <property type="component" value="Unassembled WGS sequence"/>
</dbReference>
<feature type="region of interest" description="Disordered" evidence="1">
    <location>
        <begin position="121"/>
        <end position="149"/>
    </location>
</feature>
<comment type="caution">
    <text evidence="2">The sequence shown here is derived from an EMBL/GenBank/DDBJ whole genome shotgun (WGS) entry which is preliminary data.</text>
</comment>
<dbReference type="RefSeq" id="WP_235008050.1">
    <property type="nucleotide sequence ID" value="NZ_FCNW02000114.1"/>
</dbReference>
<accession>A0A158JJW9</accession>
<gene>
    <name evidence="2" type="ORF">AWB65_06737</name>
</gene>
<evidence type="ECO:0000256" key="1">
    <source>
        <dbReference type="SAM" id="MobiDB-lite"/>
    </source>
</evidence>
<sequence>MRITVKLDGFGPLASAAYAILWLDRETLRWSREGHDALALPEWGTLQSSPIGTLICGAHDMGPIFVLNLLRIDAFAPRNSETAPEISSGSAQGVAEYYASGSKAAQKGHWHVQCIERETIQAEHEVFSDEQDPESDGGSDVGARGAYGT</sequence>
<dbReference type="EMBL" id="FCNW02000114">
    <property type="protein sequence ID" value="SAL68640.1"/>
    <property type="molecule type" value="Genomic_DNA"/>
</dbReference>
<feature type="compositionally biased region" description="Acidic residues" evidence="1">
    <location>
        <begin position="128"/>
        <end position="137"/>
    </location>
</feature>
<keyword evidence="3" id="KW-1185">Reference proteome</keyword>
<dbReference type="InterPro" id="IPR021947">
    <property type="entry name" value="DUF3564"/>
</dbReference>
<name>A0A158JJW9_9BURK</name>
<dbReference type="STRING" id="326474.AWB65_06737"/>
<reference evidence="2" key="1">
    <citation type="submission" date="2016-01" db="EMBL/GenBank/DDBJ databases">
        <authorList>
            <person name="Peeters C."/>
        </authorList>
    </citation>
    <scope>NUCLEOTIDE SEQUENCE [LARGE SCALE GENOMIC DNA]</scope>
    <source>
        <strain evidence="2">LMG 22934</strain>
    </source>
</reference>
<evidence type="ECO:0000313" key="2">
    <source>
        <dbReference type="EMBL" id="SAL68640.1"/>
    </source>
</evidence>